<protein>
    <submittedName>
        <fullName evidence="1">Uncharacterized protein</fullName>
    </submittedName>
</protein>
<dbReference type="EMBL" id="PSQE01000007">
    <property type="protein sequence ID" value="RHN44065.1"/>
    <property type="molecule type" value="Genomic_DNA"/>
</dbReference>
<name>A0A396GYZ8_MEDTR</name>
<dbReference type="Gramene" id="rna38121">
    <property type="protein sequence ID" value="RHN44065.1"/>
    <property type="gene ID" value="gene38121"/>
</dbReference>
<accession>A0A396GYZ8</accession>
<reference evidence="2" key="1">
    <citation type="journal article" date="2018" name="Nat. Plants">
        <title>Whole-genome landscape of Medicago truncatula symbiotic genes.</title>
        <authorList>
            <person name="Pecrix Y."/>
            <person name="Staton S.E."/>
            <person name="Sallet E."/>
            <person name="Lelandais-Briere C."/>
            <person name="Moreau S."/>
            <person name="Carrere S."/>
            <person name="Blein T."/>
            <person name="Jardinaud M.F."/>
            <person name="Latrasse D."/>
            <person name="Zouine M."/>
            <person name="Zahm M."/>
            <person name="Kreplak J."/>
            <person name="Mayjonade B."/>
            <person name="Satge C."/>
            <person name="Perez M."/>
            <person name="Cauet S."/>
            <person name="Marande W."/>
            <person name="Chantry-Darmon C."/>
            <person name="Lopez-Roques C."/>
            <person name="Bouchez O."/>
            <person name="Berard A."/>
            <person name="Debelle F."/>
            <person name="Munos S."/>
            <person name="Bendahmane A."/>
            <person name="Berges H."/>
            <person name="Niebel A."/>
            <person name="Buitink J."/>
            <person name="Frugier F."/>
            <person name="Benhamed M."/>
            <person name="Crespi M."/>
            <person name="Gouzy J."/>
            <person name="Gamas P."/>
        </authorList>
    </citation>
    <scope>NUCLEOTIDE SEQUENCE [LARGE SCALE GENOMIC DNA]</scope>
    <source>
        <strain evidence="2">cv. Jemalong A17</strain>
    </source>
</reference>
<dbReference type="AlphaFoldDB" id="A0A396GYZ8"/>
<comment type="caution">
    <text evidence="1">The sequence shown here is derived from an EMBL/GenBank/DDBJ whole genome shotgun (WGS) entry which is preliminary data.</text>
</comment>
<sequence length="54" mass="6427">MVCLHFKSGFGILFEKTNGVKAPGFWELDGKWFFRTKQVTGFWFLVFIFWDCGR</sequence>
<organism evidence="1 2">
    <name type="scientific">Medicago truncatula</name>
    <name type="common">Barrel medic</name>
    <name type="synonym">Medicago tribuloides</name>
    <dbReference type="NCBI Taxonomy" id="3880"/>
    <lineage>
        <taxon>Eukaryota</taxon>
        <taxon>Viridiplantae</taxon>
        <taxon>Streptophyta</taxon>
        <taxon>Embryophyta</taxon>
        <taxon>Tracheophyta</taxon>
        <taxon>Spermatophyta</taxon>
        <taxon>Magnoliopsida</taxon>
        <taxon>eudicotyledons</taxon>
        <taxon>Gunneridae</taxon>
        <taxon>Pentapetalae</taxon>
        <taxon>rosids</taxon>
        <taxon>fabids</taxon>
        <taxon>Fabales</taxon>
        <taxon>Fabaceae</taxon>
        <taxon>Papilionoideae</taxon>
        <taxon>50 kb inversion clade</taxon>
        <taxon>NPAAA clade</taxon>
        <taxon>Hologalegina</taxon>
        <taxon>IRL clade</taxon>
        <taxon>Trifolieae</taxon>
        <taxon>Medicago</taxon>
    </lineage>
</organism>
<dbReference type="Proteomes" id="UP000265566">
    <property type="component" value="Chromosome 7"/>
</dbReference>
<gene>
    <name evidence="1" type="ORF">MtrunA17_Chr7g0215291</name>
</gene>
<evidence type="ECO:0000313" key="1">
    <source>
        <dbReference type="EMBL" id="RHN44065.1"/>
    </source>
</evidence>
<proteinExistence type="predicted"/>
<evidence type="ECO:0000313" key="2">
    <source>
        <dbReference type="Proteomes" id="UP000265566"/>
    </source>
</evidence>